<feature type="signal peptide" evidence="1">
    <location>
        <begin position="1"/>
        <end position="25"/>
    </location>
</feature>
<organism evidence="2 3">
    <name type="scientific">Hahella chejuensis (strain KCTC 2396)</name>
    <dbReference type="NCBI Taxonomy" id="349521"/>
    <lineage>
        <taxon>Bacteria</taxon>
        <taxon>Pseudomonadati</taxon>
        <taxon>Pseudomonadota</taxon>
        <taxon>Gammaproteobacteria</taxon>
        <taxon>Oceanospirillales</taxon>
        <taxon>Hahellaceae</taxon>
        <taxon>Hahella</taxon>
    </lineage>
</organism>
<keyword evidence="3" id="KW-1185">Reference proteome</keyword>
<evidence type="ECO:0000256" key="1">
    <source>
        <dbReference type="SAM" id="SignalP"/>
    </source>
</evidence>
<dbReference type="RefSeq" id="WP_011397176.1">
    <property type="nucleotide sequence ID" value="NC_007645.1"/>
</dbReference>
<evidence type="ECO:0000313" key="3">
    <source>
        <dbReference type="Proteomes" id="UP000000238"/>
    </source>
</evidence>
<evidence type="ECO:0008006" key="4">
    <source>
        <dbReference type="Google" id="ProtNLM"/>
    </source>
</evidence>
<proteinExistence type="predicted"/>
<dbReference type="Proteomes" id="UP000000238">
    <property type="component" value="Chromosome"/>
</dbReference>
<dbReference type="SUPFAM" id="SSF53850">
    <property type="entry name" value="Periplasmic binding protein-like II"/>
    <property type="match status" value="1"/>
</dbReference>
<protein>
    <recommendedName>
        <fullName evidence="4">Solute-binding protein family 3/N-terminal domain-containing protein</fullName>
    </recommendedName>
</protein>
<sequence length="245" mass="27967">MQYKCIACLMALLAPLYTSFNFCWANEKKLVLAVSSQLSQSPQIEVYTNFYSEAFRRIGYGLELKVFPSERSGALANSGYVDGLPGRVKDYNSHYRDLIRVDVPLWTMEFVAYSNVALRLDVFGWEALAKSIYRVDCRIGVIRCVSMLSKPLSNRLELVYSAESALKRLQLRRSDVYVDLATIVDPLLREEKYASMGIKRVGAVELVENYLYLHKKHQALVPNLEVALKNMKEEGWLNGDPPHKD</sequence>
<dbReference type="OrthoDB" id="6107391at2"/>
<dbReference type="AlphaFoldDB" id="Q2SGW7"/>
<dbReference type="EMBL" id="CP000155">
    <property type="protein sequence ID" value="ABC30107.1"/>
    <property type="molecule type" value="Genomic_DNA"/>
</dbReference>
<dbReference type="eggNOG" id="COG0834">
    <property type="taxonomic scope" value="Bacteria"/>
</dbReference>
<reference evidence="2 3" key="1">
    <citation type="journal article" date="2005" name="Nucleic Acids Res.">
        <title>Genomic blueprint of Hahella chejuensis, a marine microbe producing an algicidal agent.</title>
        <authorList>
            <person name="Jeong H."/>
            <person name="Yim J.H."/>
            <person name="Lee C."/>
            <person name="Choi S.-H."/>
            <person name="Park Y.K."/>
            <person name="Yoon S.H."/>
            <person name="Hur C.-G."/>
            <person name="Kang H.-Y."/>
            <person name="Kim D."/>
            <person name="Lee H.H."/>
            <person name="Park K.H."/>
            <person name="Park S.-H."/>
            <person name="Park H.-S."/>
            <person name="Lee H.K."/>
            <person name="Oh T.K."/>
            <person name="Kim J.F."/>
        </authorList>
    </citation>
    <scope>NUCLEOTIDE SEQUENCE [LARGE SCALE GENOMIC DNA]</scope>
    <source>
        <strain evidence="2 3">KCTC 2396</strain>
    </source>
</reference>
<feature type="chain" id="PRO_5004215716" description="Solute-binding protein family 3/N-terminal domain-containing protein" evidence="1">
    <location>
        <begin position="26"/>
        <end position="245"/>
    </location>
</feature>
<keyword evidence="1" id="KW-0732">Signal</keyword>
<dbReference type="HOGENOM" id="CLU_080965_2_0_6"/>
<accession>Q2SGW7</accession>
<evidence type="ECO:0000313" key="2">
    <source>
        <dbReference type="EMBL" id="ABC30107.1"/>
    </source>
</evidence>
<dbReference type="KEGG" id="hch:HCH_03353"/>
<gene>
    <name evidence="2" type="ordered locus">HCH_03353</name>
</gene>
<name>Q2SGW7_HAHCH</name>
<dbReference type="STRING" id="349521.HCH_03353"/>